<gene>
    <name evidence="6" type="ORF">IAA60_05390</name>
</gene>
<keyword evidence="2 6" id="KW-0378">Hydrolase</keyword>
<evidence type="ECO:0000256" key="1">
    <source>
        <dbReference type="ARBA" id="ARBA00010838"/>
    </source>
</evidence>
<dbReference type="PRINTS" id="PR00131">
    <property type="entry name" value="GLHYDRLASE1"/>
</dbReference>
<evidence type="ECO:0000256" key="2">
    <source>
        <dbReference type="ARBA" id="ARBA00022801"/>
    </source>
</evidence>
<organism evidence="6 7">
    <name type="scientific">Candidatus Ornithomonoglobus intestinigallinarum</name>
    <dbReference type="NCBI Taxonomy" id="2840894"/>
    <lineage>
        <taxon>Bacteria</taxon>
        <taxon>Bacillati</taxon>
        <taxon>Bacillota</taxon>
        <taxon>Clostridia</taxon>
        <taxon>Candidatus Ornithomonoglobus</taxon>
    </lineage>
</organism>
<evidence type="ECO:0000256" key="4">
    <source>
        <dbReference type="PROSITE-ProRule" id="PRU10055"/>
    </source>
</evidence>
<dbReference type="InterPro" id="IPR018120">
    <property type="entry name" value="Glyco_hydro_1_AS"/>
</dbReference>
<evidence type="ECO:0000313" key="6">
    <source>
        <dbReference type="EMBL" id="HIT85322.1"/>
    </source>
</evidence>
<dbReference type="PANTHER" id="PTHR10353:SF209">
    <property type="entry name" value="GALACTOLIPID GALACTOSYLTRANSFERASE SFR2, CHLOROPLASTIC"/>
    <property type="match status" value="1"/>
</dbReference>
<evidence type="ECO:0000256" key="3">
    <source>
        <dbReference type="ARBA" id="ARBA00023295"/>
    </source>
</evidence>
<keyword evidence="3" id="KW-0326">Glycosidase</keyword>
<dbReference type="InterPro" id="IPR001360">
    <property type="entry name" value="Glyco_hydro_1"/>
</dbReference>
<reference evidence="6" key="2">
    <citation type="journal article" date="2021" name="PeerJ">
        <title>Extensive microbial diversity within the chicken gut microbiome revealed by metagenomics and culture.</title>
        <authorList>
            <person name="Gilroy R."/>
            <person name="Ravi A."/>
            <person name="Getino M."/>
            <person name="Pursley I."/>
            <person name="Horton D.L."/>
            <person name="Alikhan N.F."/>
            <person name="Baker D."/>
            <person name="Gharbi K."/>
            <person name="Hall N."/>
            <person name="Watson M."/>
            <person name="Adriaenssens E.M."/>
            <person name="Foster-Nyarko E."/>
            <person name="Jarju S."/>
            <person name="Secka A."/>
            <person name="Antonio M."/>
            <person name="Oren A."/>
            <person name="Chaudhuri R.R."/>
            <person name="La Ragione R."/>
            <person name="Hildebrand F."/>
            <person name="Pallen M.J."/>
        </authorList>
    </citation>
    <scope>NUCLEOTIDE SEQUENCE</scope>
    <source>
        <strain evidence="6">CHK181-108</strain>
    </source>
</reference>
<reference evidence="6" key="1">
    <citation type="submission" date="2020-10" db="EMBL/GenBank/DDBJ databases">
        <authorList>
            <person name="Gilroy R."/>
        </authorList>
    </citation>
    <scope>NUCLEOTIDE SEQUENCE</scope>
    <source>
        <strain evidence="6">CHK181-108</strain>
    </source>
</reference>
<dbReference type="GO" id="GO:0005975">
    <property type="term" value="P:carbohydrate metabolic process"/>
    <property type="evidence" value="ECO:0007669"/>
    <property type="project" value="InterPro"/>
</dbReference>
<protein>
    <submittedName>
        <fullName evidence="6">Glycoside hydrolase family 1 protein</fullName>
    </submittedName>
</protein>
<dbReference type="InterPro" id="IPR017853">
    <property type="entry name" value="GH"/>
</dbReference>
<feature type="active site" description="Nucleophile" evidence="4">
    <location>
        <position position="320"/>
    </location>
</feature>
<comment type="caution">
    <text evidence="6">The sequence shown here is derived from an EMBL/GenBank/DDBJ whole genome shotgun (WGS) entry which is preliminary data.</text>
</comment>
<dbReference type="Proteomes" id="UP000824165">
    <property type="component" value="Unassembled WGS sequence"/>
</dbReference>
<evidence type="ECO:0000313" key="7">
    <source>
        <dbReference type="Proteomes" id="UP000824165"/>
    </source>
</evidence>
<dbReference type="SUPFAM" id="SSF51445">
    <property type="entry name" value="(Trans)glycosidases"/>
    <property type="match status" value="1"/>
</dbReference>
<dbReference type="Pfam" id="PF00232">
    <property type="entry name" value="Glyco_hydro_1"/>
    <property type="match status" value="2"/>
</dbReference>
<comment type="similarity">
    <text evidence="1 5">Belongs to the glycosyl hydrolase 1 family.</text>
</comment>
<sequence>MYDIFSIQDIKMPDGFLWGSGYSGHQVEGNNTNSDSWQSEQRGNPNPIAEKSGLACNSYKMFMEDVELVSKLGHKAFRTSVEWSRIQPDENTFSEEAAEHYIKFFAALKERGIKVFCTLVHFSVPIWFKDKGGFSKAENLIYFERYLNYIIPKIAPYVDFYNVMNEFNIHGTKNDRLQFMKFHALGYHTIKKYTPSPVSSAHAFINYEPFRPNDKLDIAAAAYRDAMDNEYFFHAVRTGEVIQIGTDGFFSEDIKGTSDFWSVNIYTRTLVDSRKQGGNAAYYHKKLKLIDMDFYLEEFYPECMINTLTRLTDKPVYITENGAACNDDRFRIVYLILYLSALRQCMDMGVDVKGYLYWSLLDNYEWWTFRPKFGLCSVDRESGSFARTPKRSAVFYRELIENNGFDQNLIRKYIKELPSLGKTN</sequence>
<dbReference type="Gene3D" id="3.20.20.80">
    <property type="entry name" value="Glycosidases"/>
    <property type="match status" value="1"/>
</dbReference>
<accession>A0A9D1KR73</accession>
<evidence type="ECO:0000256" key="5">
    <source>
        <dbReference type="RuleBase" id="RU003690"/>
    </source>
</evidence>
<dbReference type="PANTHER" id="PTHR10353">
    <property type="entry name" value="GLYCOSYL HYDROLASE"/>
    <property type="match status" value="1"/>
</dbReference>
<dbReference type="EMBL" id="DVLU01000052">
    <property type="protein sequence ID" value="HIT85322.1"/>
    <property type="molecule type" value="Genomic_DNA"/>
</dbReference>
<name>A0A9D1KR73_9FIRM</name>
<dbReference type="PROSITE" id="PS00572">
    <property type="entry name" value="GLYCOSYL_HYDROL_F1_1"/>
    <property type="match status" value="1"/>
</dbReference>
<dbReference type="AlphaFoldDB" id="A0A9D1KR73"/>
<proteinExistence type="inferred from homology"/>
<dbReference type="GO" id="GO:0008422">
    <property type="term" value="F:beta-glucosidase activity"/>
    <property type="evidence" value="ECO:0007669"/>
    <property type="project" value="TreeGrafter"/>
</dbReference>